<dbReference type="InterPro" id="IPR024930">
    <property type="entry name" value="Skp_dom_sf"/>
</dbReference>
<evidence type="ECO:0000313" key="5">
    <source>
        <dbReference type="Proteomes" id="UP000053784"/>
    </source>
</evidence>
<gene>
    <name evidence="4" type="primary">skp</name>
    <name evidence="4" type="ORF">CF67_14126</name>
</gene>
<dbReference type="SMART" id="SM00935">
    <property type="entry name" value="OmpH"/>
    <property type="match status" value="1"/>
</dbReference>
<dbReference type="GO" id="GO:0051082">
    <property type="term" value="F:unfolded protein binding"/>
    <property type="evidence" value="ECO:0007669"/>
    <property type="project" value="InterPro"/>
</dbReference>
<dbReference type="Pfam" id="PF03938">
    <property type="entry name" value="OmpH"/>
    <property type="match status" value="1"/>
</dbReference>
<dbReference type="eggNOG" id="COG2825">
    <property type="taxonomic scope" value="Bacteria"/>
</dbReference>
<keyword evidence="3" id="KW-0175">Coiled coil</keyword>
<feature type="coiled-coil region" evidence="3">
    <location>
        <begin position="48"/>
        <end position="79"/>
    </location>
</feature>
<dbReference type="RefSeq" id="WP_034413366.1">
    <property type="nucleotide sequence ID" value="NZ_JGVK01000006.1"/>
</dbReference>
<dbReference type="SUPFAM" id="SSF111384">
    <property type="entry name" value="OmpH-like"/>
    <property type="match status" value="1"/>
</dbReference>
<dbReference type="EMBL" id="JGVK01000006">
    <property type="protein sequence ID" value="KEY91512.1"/>
    <property type="molecule type" value="Genomic_DNA"/>
</dbReference>
<keyword evidence="5" id="KW-1185">Reference proteome</keyword>
<dbReference type="GO" id="GO:0050821">
    <property type="term" value="P:protein stabilization"/>
    <property type="evidence" value="ECO:0007669"/>
    <property type="project" value="TreeGrafter"/>
</dbReference>
<evidence type="ECO:0000256" key="2">
    <source>
        <dbReference type="ARBA" id="ARBA00022729"/>
    </source>
</evidence>
<protein>
    <submittedName>
        <fullName evidence="4">Chaperone protein</fullName>
    </submittedName>
</protein>
<evidence type="ECO:0000256" key="1">
    <source>
        <dbReference type="ARBA" id="ARBA00009091"/>
    </source>
</evidence>
<dbReference type="Gene3D" id="3.30.910.20">
    <property type="entry name" value="Skp domain"/>
    <property type="match status" value="1"/>
</dbReference>
<comment type="caution">
    <text evidence="4">The sequence shown here is derived from an EMBL/GenBank/DDBJ whole genome shotgun (WGS) entry which is preliminary data.</text>
</comment>
<dbReference type="STRING" id="1179155.CF67_14126"/>
<keyword evidence="2" id="KW-0732">Signal</keyword>
<evidence type="ECO:0000256" key="3">
    <source>
        <dbReference type="SAM" id="Coils"/>
    </source>
</evidence>
<dbReference type="AlphaFoldDB" id="A0A084CNY3"/>
<evidence type="ECO:0000313" key="4">
    <source>
        <dbReference type="EMBL" id="KEY91512.1"/>
    </source>
</evidence>
<dbReference type="GO" id="GO:0005829">
    <property type="term" value="C:cytosol"/>
    <property type="evidence" value="ECO:0007669"/>
    <property type="project" value="TreeGrafter"/>
</dbReference>
<comment type="similarity">
    <text evidence="1">Belongs to the Skp family.</text>
</comment>
<accession>A0A084CNY3</accession>
<dbReference type="InterPro" id="IPR005632">
    <property type="entry name" value="Chaperone_Skp"/>
</dbReference>
<organism evidence="4 5">
    <name type="scientific">Candidatus Photodesmus blepharonis</name>
    <dbReference type="NCBI Taxonomy" id="1179155"/>
    <lineage>
        <taxon>Bacteria</taxon>
        <taxon>Pseudomonadati</taxon>
        <taxon>Pseudomonadota</taxon>
        <taxon>Gammaproteobacteria</taxon>
        <taxon>Vibrionales</taxon>
        <taxon>Vibrionaceae</taxon>
        <taxon>Candidatus Photodesmus</taxon>
    </lineage>
</organism>
<name>A0A084CNY3_9GAMM</name>
<dbReference type="PANTHER" id="PTHR35089">
    <property type="entry name" value="CHAPERONE PROTEIN SKP"/>
    <property type="match status" value="1"/>
</dbReference>
<dbReference type="PANTHER" id="PTHR35089:SF1">
    <property type="entry name" value="CHAPERONE PROTEIN SKP"/>
    <property type="match status" value="1"/>
</dbReference>
<reference evidence="4 5" key="1">
    <citation type="submission" date="2014-03" db="EMBL/GenBank/DDBJ databases">
        <title>Selection and divergence in the genomes of co-occurring obligate luminous symbionts with specific hosts.</title>
        <authorList>
            <person name="Hendry T.A."/>
            <person name="de Wet J.R."/>
            <person name="Dunlap P.V."/>
        </authorList>
    </citation>
    <scope>NUCLEOTIDE SEQUENCE [LARGE SCALE GENOMIC DNA]</scope>
    <source>
        <strain evidence="4 5">Ppalp.1</strain>
    </source>
</reference>
<sequence length="168" mass="19547">MKKIIEITHVSFVLVCFLLSIVVQASQKLAYINTGKVFHVLPQREIILRQMQEEFKDKVAELETIQLDLKIKIEKLKRDAELLSLDETERLRIEISQLDSKYKIKAQALEKASALREVEEKKKLFEVIQDAVKKVAKEENYDLIIDVKALSYAKSEYDISEKVIKILK</sequence>
<proteinExistence type="inferred from homology"/>
<dbReference type="Proteomes" id="UP000053784">
    <property type="component" value="Unassembled WGS sequence"/>
</dbReference>